<reference evidence="1 2" key="1">
    <citation type="journal article" date="2015" name="Genome Announc.">
        <title>Complete Genome of Geobacter pickeringii G13T, a Metal-Reducing Isolate from Sedimentary Kaolin Deposits.</title>
        <authorList>
            <person name="Badalamenti J.P."/>
            <person name="Bond D.R."/>
        </authorList>
    </citation>
    <scope>NUCLEOTIDE SEQUENCE [LARGE SCALE GENOMIC DNA]</scope>
    <source>
        <strain evidence="1 2">G13</strain>
    </source>
</reference>
<dbReference type="EMBL" id="CP009788">
    <property type="protein sequence ID" value="AJE03878.1"/>
    <property type="molecule type" value="Genomic_DNA"/>
</dbReference>
<gene>
    <name evidence="1" type="ORF">GPICK_11405</name>
</gene>
<dbReference type="STRING" id="345632.GPICK_11405"/>
<evidence type="ECO:0008006" key="3">
    <source>
        <dbReference type="Google" id="ProtNLM"/>
    </source>
</evidence>
<dbReference type="OrthoDB" id="9791640at2"/>
<dbReference type="Pfam" id="PF14076">
    <property type="entry name" value="DUF4258"/>
    <property type="match status" value="1"/>
</dbReference>
<organism evidence="1 2">
    <name type="scientific">Geobacter pickeringii</name>
    <dbReference type="NCBI Taxonomy" id="345632"/>
    <lineage>
        <taxon>Bacteria</taxon>
        <taxon>Pseudomonadati</taxon>
        <taxon>Thermodesulfobacteriota</taxon>
        <taxon>Desulfuromonadia</taxon>
        <taxon>Geobacterales</taxon>
        <taxon>Geobacteraceae</taxon>
        <taxon>Geobacter</taxon>
    </lineage>
</organism>
<protein>
    <recommendedName>
        <fullName evidence="3">DUF4258 domain-containing protein</fullName>
    </recommendedName>
</protein>
<accession>A0A0B5BAV6</accession>
<dbReference type="KEGG" id="gpi:GPICK_11405"/>
<keyword evidence="2" id="KW-1185">Reference proteome</keyword>
<dbReference type="InterPro" id="IPR025354">
    <property type="entry name" value="DUF4258"/>
</dbReference>
<name>A0A0B5BAV6_9BACT</name>
<dbReference type="AlphaFoldDB" id="A0A0B5BAV6"/>
<dbReference type="Proteomes" id="UP000057609">
    <property type="component" value="Chromosome"/>
</dbReference>
<dbReference type="HOGENOM" id="CLU_161787_0_0_7"/>
<proteinExistence type="predicted"/>
<sequence length="105" mass="11928">MPFNISTIRSLAASDKMALKRHSILRMHQRRIAVDELKEALLFCELVEGYPTDRPLPSGLVLGHTAGGRTLHAVVAIDQDEQMLWIITVYEPTPADWEEGFTQRR</sequence>
<evidence type="ECO:0000313" key="2">
    <source>
        <dbReference type="Proteomes" id="UP000057609"/>
    </source>
</evidence>
<dbReference type="RefSeq" id="WP_039743318.1">
    <property type="nucleotide sequence ID" value="NZ_CP009788.1"/>
</dbReference>
<evidence type="ECO:0000313" key="1">
    <source>
        <dbReference type="EMBL" id="AJE03878.1"/>
    </source>
</evidence>